<evidence type="ECO:0000313" key="3">
    <source>
        <dbReference type="WBParaSite" id="HPBE_0000315301-mRNA-1"/>
    </source>
</evidence>
<dbReference type="EMBL" id="UZAH01006688">
    <property type="protein sequence ID" value="VDO31550.1"/>
    <property type="molecule type" value="Genomic_DNA"/>
</dbReference>
<evidence type="ECO:0000313" key="1">
    <source>
        <dbReference type="EMBL" id="VDO31550.1"/>
    </source>
</evidence>
<dbReference type="AlphaFoldDB" id="A0A183FAG1"/>
<dbReference type="WBParaSite" id="HPBE_0000315301-mRNA-1">
    <property type="protein sequence ID" value="HPBE_0000315301-mRNA-1"/>
    <property type="gene ID" value="HPBE_0000315301"/>
</dbReference>
<sequence length="86" mass="10307">MVYVCFLAQEEKEEILVFLRNYRKVKQPFNETSTIIVEKRPRCSTFQTPLHSMPTVSDFYKRIVQNYIYVYYAEEILEVGLLNFGQ</sequence>
<protein>
    <submittedName>
        <fullName evidence="1 3">Uncharacterized protein</fullName>
    </submittedName>
</protein>
<accession>A0A3P7U9Q5</accession>
<keyword evidence="2" id="KW-1185">Reference proteome</keyword>
<reference evidence="1 2" key="1">
    <citation type="submission" date="2018-11" db="EMBL/GenBank/DDBJ databases">
        <authorList>
            <consortium name="Pathogen Informatics"/>
        </authorList>
    </citation>
    <scope>NUCLEOTIDE SEQUENCE [LARGE SCALE GENOMIC DNA]</scope>
</reference>
<proteinExistence type="predicted"/>
<gene>
    <name evidence="1" type="ORF">HPBE_LOCUS3154</name>
</gene>
<reference evidence="3" key="2">
    <citation type="submission" date="2019-09" db="UniProtKB">
        <authorList>
            <consortium name="WormBaseParasite"/>
        </authorList>
    </citation>
    <scope>IDENTIFICATION</scope>
</reference>
<organism evidence="2 3">
    <name type="scientific">Heligmosomoides polygyrus</name>
    <name type="common">Parasitic roundworm</name>
    <dbReference type="NCBI Taxonomy" id="6339"/>
    <lineage>
        <taxon>Eukaryota</taxon>
        <taxon>Metazoa</taxon>
        <taxon>Ecdysozoa</taxon>
        <taxon>Nematoda</taxon>
        <taxon>Chromadorea</taxon>
        <taxon>Rhabditida</taxon>
        <taxon>Rhabditina</taxon>
        <taxon>Rhabditomorpha</taxon>
        <taxon>Strongyloidea</taxon>
        <taxon>Heligmosomidae</taxon>
        <taxon>Heligmosomoides</taxon>
    </lineage>
</organism>
<dbReference type="Proteomes" id="UP000050761">
    <property type="component" value="Unassembled WGS sequence"/>
</dbReference>
<accession>A0A183FAG1</accession>
<name>A0A183FAG1_HELPZ</name>
<evidence type="ECO:0000313" key="2">
    <source>
        <dbReference type="Proteomes" id="UP000050761"/>
    </source>
</evidence>